<reference evidence="6 7" key="1">
    <citation type="submission" date="2020-07" db="EMBL/GenBank/DDBJ databases">
        <title>Sequencing the genomes of 1000 actinobacteria strains.</title>
        <authorList>
            <person name="Klenk H.-P."/>
        </authorList>
    </citation>
    <scope>NUCLEOTIDE SEQUENCE [LARGE SCALE GENOMIC DNA]</scope>
    <source>
        <strain evidence="6 7">DSM 21349</strain>
    </source>
</reference>
<evidence type="ECO:0000313" key="7">
    <source>
        <dbReference type="Proteomes" id="UP000580910"/>
    </source>
</evidence>
<dbReference type="Proteomes" id="UP000580910">
    <property type="component" value="Unassembled WGS sequence"/>
</dbReference>
<gene>
    <name evidence="6" type="ORF">FB382_003717</name>
</gene>
<dbReference type="Pfam" id="PF03861">
    <property type="entry name" value="ANTAR"/>
    <property type="match status" value="1"/>
</dbReference>
<dbReference type="RefSeq" id="WP_125037729.1">
    <property type="nucleotide sequence ID" value="NZ_JACGXA010000001.1"/>
</dbReference>
<feature type="domain" description="ANTAR" evidence="5">
    <location>
        <begin position="167"/>
        <end position="228"/>
    </location>
</feature>
<dbReference type="SUPFAM" id="SSF55781">
    <property type="entry name" value="GAF domain-like"/>
    <property type="match status" value="1"/>
</dbReference>
<dbReference type="GO" id="GO:0016301">
    <property type="term" value="F:kinase activity"/>
    <property type="evidence" value="ECO:0007669"/>
    <property type="project" value="UniProtKB-KW"/>
</dbReference>
<dbReference type="InterPro" id="IPR005561">
    <property type="entry name" value="ANTAR"/>
</dbReference>
<keyword evidence="4" id="KW-0804">Transcription</keyword>
<dbReference type="Pfam" id="PF13185">
    <property type="entry name" value="GAF_2"/>
    <property type="match status" value="1"/>
</dbReference>
<keyword evidence="1" id="KW-0808">Transferase</keyword>
<dbReference type="PIRSF" id="PIRSF036625">
    <property type="entry name" value="GAF_ANTAR"/>
    <property type="match status" value="1"/>
</dbReference>
<dbReference type="InterPro" id="IPR003018">
    <property type="entry name" value="GAF"/>
</dbReference>
<sequence length="239" mass="26518">MSREGRLSRVFVELADTLVDDFDALDILHLLTERCVELLEIDAAGIILSDQRGGLQSIASTTHEVGLIEIFVLQNSEGPCLDCFRSGDPIVNITFEESQRRWPMFTAASTALGYRTTHALPLRLRNEVIGAMNFFSVGETELNTEDLALGQALADVSTIALLQARAVHEKDLLAEQLQYALNSRVLVEQAKGVLAERFKIDVEEAFTHLRSFSRRHRVPLSEVASRVIAGTLTVADLER</sequence>
<dbReference type="EMBL" id="JACGXA010000001">
    <property type="protein sequence ID" value="MBA8805426.1"/>
    <property type="molecule type" value="Genomic_DNA"/>
</dbReference>
<evidence type="ECO:0000256" key="4">
    <source>
        <dbReference type="ARBA" id="ARBA00023163"/>
    </source>
</evidence>
<proteinExistence type="predicted"/>
<keyword evidence="3" id="KW-0805">Transcription regulation</keyword>
<comment type="caution">
    <text evidence="6">The sequence shown here is derived from an EMBL/GenBank/DDBJ whole genome shotgun (WGS) entry which is preliminary data.</text>
</comment>
<keyword evidence="2" id="KW-0418">Kinase</keyword>
<dbReference type="GO" id="GO:0003723">
    <property type="term" value="F:RNA binding"/>
    <property type="evidence" value="ECO:0007669"/>
    <property type="project" value="InterPro"/>
</dbReference>
<organism evidence="6 7">
    <name type="scientific">Nocardioides ginsengisegetis</name>
    <dbReference type="NCBI Taxonomy" id="661491"/>
    <lineage>
        <taxon>Bacteria</taxon>
        <taxon>Bacillati</taxon>
        <taxon>Actinomycetota</taxon>
        <taxon>Actinomycetes</taxon>
        <taxon>Propionibacteriales</taxon>
        <taxon>Nocardioidaceae</taxon>
        <taxon>Nocardioides</taxon>
    </lineage>
</organism>
<dbReference type="SUPFAM" id="SSF52172">
    <property type="entry name" value="CheY-like"/>
    <property type="match status" value="1"/>
</dbReference>
<dbReference type="PROSITE" id="PS50921">
    <property type="entry name" value="ANTAR"/>
    <property type="match status" value="1"/>
</dbReference>
<evidence type="ECO:0000259" key="5">
    <source>
        <dbReference type="PROSITE" id="PS50921"/>
    </source>
</evidence>
<protein>
    <submittedName>
        <fullName evidence="6">GAF domain-containing protein</fullName>
    </submittedName>
</protein>
<dbReference type="InterPro" id="IPR012074">
    <property type="entry name" value="GAF_ANTAR"/>
</dbReference>
<evidence type="ECO:0000256" key="3">
    <source>
        <dbReference type="ARBA" id="ARBA00023015"/>
    </source>
</evidence>
<evidence type="ECO:0000313" key="6">
    <source>
        <dbReference type="EMBL" id="MBA8805426.1"/>
    </source>
</evidence>
<evidence type="ECO:0000256" key="1">
    <source>
        <dbReference type="ARBA" id="ARBA00022679"/>
    </source>
</evidence>
<name>A0A7W3J331_9ACTN</name>
<dbReference type="InterPro" id="IPR011006">
    <property type="entry name" value="CheY-like_superfamily"/>
</dbReference>
<dbReference type="AlphaFoldDB" id="A0A7W3J331"/>
<dbReference type="InterPro" id="IPR036388">
    <property type="entry name" value="WH-like_DNA-bd_sf"/>
</dbReference>
<accession>A0A7W3J331</accession>
<dbReference type="Gene3D" id="1.10.10.10">
    <property type="entry name" value="Winged helix-like DNA-binding domain superfamily/Winged helix DNA-binding domain"/>
    <property type="match status" value="1"/>
</dbReference>
<keyword evidence="7" id="KW-1185">Reference proteome</keyword>
<evidence type="ECO:0000256" key="2">
    <source>
        <dbReference type="ARBA" id="ARBA00022777"/>
    </source>
</evidence>
<dbReference type="Gene3D" id="3.30.450.40">
    <property type="match status" value="1"/>
</dbReference>
<dbReference type="InterPro" id="IPR029016">
    <property type="entry name" value="GAF-like_dom_sf"/>
</dbReference>
<dbReference type="SMART" id="SM01012">
    <property type="entry name" value="ANTAR"/>
    <property type="match status" value="1"/>
</dbReference>